<dbReference type="AlphaFoldDB" id="A0A2U3HYQ9"/>
<name>A0A2U3HYQ9_9BURK</name>
<dbReference type="PANTHER" id="PTHR37943">
    <property type="entry name" value="PROTEIN VES"/>
    <property type="match status" value="1"/>
</dbReference>
<dbReference type="OrthoDB" id="9800082at2"/>
<reference evidence="2" key="1">
    <citation type="submission" date="2018-01" db="EMBL/GenBank/DDBJ databases">
        <authorList>
            <person name="Peeters C."/>
        </authorList>
    </citation>
    <scope>NUCLEOTIDE SEQUENCE [LARGE SCALE GENOMIC DNA]</scope>
</reference>
<dbReference type="RefSeq" id="WP_106852747.1">
    <property type="nucleotide sequence ID" value="NZ_OGTP01000001.1"/>
</dbReference>
<dbReference type="Gene3D" id="2.60.120.10">
    <property type="entry name" value="Jelly Rolls"/>
    <property type="match status" value="1"/>
</dbReference>
<proteinExistence type="predicted"/>
<dbReference type="InterPro" id="IPR010282">
    <property type="entry name" value="Uncharacterised_HutD/Ves"/>
</dbReference>
<keyword evidence="2" id="KW-1185">Reference proteome</keyword>
<dbReference type="CDD" id="cd20293">
    <property type="entry name" value="cupin_HutD_N"/>
    <property type="match status" value="1"/>
</dbReference>
<organism evidence="1 2">
    <name type="scientific">Caballeronia novacaledonica</name>
    <dbReference type="NCBI Taxonomy" id="1544861"/>
    <lineage>
        <taxon>Bacteria</taxon>
        <taxon>Pseudomonadati</taxon>
        <taxon>Pseudomonadota</taxon>
        <taxon>Betaproteobacteria</taxon>
        <taxon>Burkholderiales</taxon>
        <taxon>Burkholderiaceae</taxon>
        <taxon>Caballeronia</taxon>
    </lineage>
</organism>
<gene>
    <name evidence="1" type="ORF">NOV72_00243</name>
</gene>
<sequence>MIIRADSLAATSWKNGGGVTREIAAGPAGASLDAFAWRLSLADVASDGAFSAFAGVDRVLVLLDGAGMRLTQADGRVHTLDAPLAIARFAGETPIHATLINGPTRDFNVMVRRDRARAAVDVRRGSHSLGAGHDLTFIFCVRGRVHIKAADDTRHTLETGDTLRLDHAAGLQCDASDETSWLHIDIKTETGT</sequence>
<evidence type="ECO:0000313" key="1">
    <source>
        <dbReference type="EMBL" id="SPB12940.1"/>
    </source>
</evidence>
<dbReference type="EMBL" id="OGTP01000001">
    <property type="protein sequence ID" value="SPB12940.1"/>
    <property type="molecule type" value="Genomic_DNA"/>
</dbReference>
<protein>
    <submittedName>
        <fullName evidence="1">Histidine utilization protein HutD</fullName>
    </submittedName>
</protein>
<dbReference type="InterPro" id="IPR014710">
    <property type="entry name" value="RmlC-like_jellyroll"/>
</dbReference>
<dbReference type="InterPro" id="IPR011051">
    <property type="entry name" value="RmlC_Cupin_sf"/>
</dbReference>
<dbReference type="PANTHER" id="PTHR37943:SF1">
    <property type="entry name" value="PROTEIN VES"/>
    <property type="match status" value="1"/>
</dbReference>
<dbReference type="SUPFAM" id="SSF51182">
    <property type="entry name" value="RmlC-like cupins"/>
    <property type="match status" value="1"/>
</dbReference>
<dbReference type="Proteomes" id="UP000238169">
    <property type="component" value="Unassembled WGS sequence"/>
</dbReference>
<accession>A0A2U3HYQ9</accession>
<evidence type="ECO:0000313" key="2">
    <source>
        <dbReference type="Proteomes" id="UP000238169"/>
    </source>
</evidence>
<dbReference type="Pfam" id="PF05962">
    <property type="entry name" value="HutD"/>
    <property type="match status" value="1"/>
</dbReference>